<feature type="transmembrane region" description="Helical" evidence="1">
    <location>
        <begin position="20"/>
        <end position="41"/>
    </location>
</feature>
<keyword evidence="1" id="KW-0472">Membrane</keyword>
<reference evidence="2" key="1">
    <citation type="submission" date="2020-08" db="EMBL/GenBank/DDBJ databases">
        <title>Multicomponent nature underlies the extraordinary mechanical properties of spider dragline silk.</title>
        <authorList>
            <person name="Kono N."/>
            <person name="Nakamura H."/>
            <person name="Mori M."/>
            <person name="Yoshida Y."/>
            <person name="Ohtoshi R."/>
            <person name="Malay A.D."/>
            <person name="Moran D.A.P."/>
            <person name="Tomita M."/>
            <person name="Numata K."/>
            <person name="Arakawa K."/>
        </authorList>
    </citation>
    <scope>NUCLEOTIDE SEQUENCE</scope>
</reference>
<dbReference type="Proteomes" id="UP000887013">
    <property type="component" value="Unassembled WGS sequence"/>
</dbReference>
<accession>A0A8X6UU34</accession>
<gene>
    <name evidence="2" type="primary">AVEN_213416_1</name>
    <name evidence="2" type="ORF">NPIL_36291</name>
</gene>
<dbReference type="InterPro" id="IPR009318">
    <property type="entry name" value="Gustatory_rcpt"/>
</dbReference>
<keyword evidence="1" id="KW-1133">Transmembrane helix</keyword>
<dbReference type="GO" id="GO:0008527">
    <property type="term" value="F:taste receptor activity"/>
    <property type="evidence" value="ECO:0007669"/>
    <property type="project" value="InterPro"/>
</dbReference>
<name>A0A8X6UU34_NEPPI</name>
<evidence type="ECO:0000313" key="2">
    <source>
        <dbReference type="EMBL" id="GFU52616.1"/>
    </source>
</evidence>
<dbReference type="OrthoDB" id="6435952at2759"/>
<dbReference type="AlphaFoldDB" id="A0A8X6UU34"/>
<proteinExistence type="predicted"/>
<feature type="transmembrane region" description="Helical" evidence="1">
    <location>
        <begin position="91"/>
        <end position="114"/>
    </location>
</feature>
<evidence type="ECO:0000256" key="1">
    <source>
        <dbReference type="SAM" id="Phobius"/>
    </source>
</evidence>
<organism evidence="2 3">
    <name type="scientific">Nephila pilipes</name>
    <name type="common">Giant wood spider</name>
    <name type="synonym">Nephila maculata</name>
    <dbReference type="NCBI Taxonomy" id="299642"/>
    <lineage>
        <taxon>Eukaryota</taxon>
        <taxon>Metazoa</taxon>
        <taxon>Ecdysozoa</taxon>
        <taxon>Arthropoda</taxon>
        <taxon>Chelicerata</taxon>
        <taxon>Arachnida</taxon>
        <taxon>Araneae</taxon>
        <taxon>Araneomorphae</taxon>
        <taxon>Entelegynae</taxon>
        <taxon>Araneoidea</taxon>
        <taxon>Nephilidae</taxon>
        <taxon>Nephila</taxon>
    </lineage>
</organism>
<sequence>MSCCSVLGINLNTINWNERVITVIFYGIPNLVSLIAILWTAGGLPVEQHKLNEAFYKKGHSRFLIVRSSEEPQCRRELLDKPNFVLNGCNIFFYTRSSILAVFGTLLTYTLLVFPK</sequence>
<dbReference type="Pfam" id="PF06151">
    <property type="entry name" value="Trehalose_recp"/>
    <property type="match status" value="1"/>
</dbReference>
<evidence type="ECO:0008006" key="4">
    <source>
        <dbReference type="Google" id="ProtNLM"/>
    </source>
</evidence>
<keyword evidence="3" id="KW-1185">Reference proteome</keyword>
<keyword evidence="1" id="KW-0812">Transmembrane</keyword>
<protein>
    <recommendedName>
        <fullName evidence="4">Gustatory receptor</fullName>
    </recommendedName>
</protein>
<comment type="caution">
    <text evidence="2">The sequence shown here is derived from an EMBL/GenBank/DDBJ whole genome shotgun (WGS) entry which is preliminary data.</text>
</comment>
<dbReference type="GO" id="GO:0016020">
    <property type="term" value="C:membrane"/>
    <property type="evidence" value="ECO:0007669"/>
    <property type="project" value="InterPro"/>
</dbReference>
<evidence type="ECO:0000313" key="3">
    <source>
        <dbReference type="Proteomes" id="UP000887013"/>
    </source>
</evidence>
<dbReference type="EMBL" id="BMAW01038574">
    <property type="protein sequence ID" value="GFU52616.1"/>
    <property type="molecule type" value="Genomic_DNA"/>
</dbReference>